<gene>
    <name evidence="2" type="ORF">G6N77_14255</name>
</gene>
<evidence type="ECO:0000313" key="2">
    <source>
        <dbReference type="EMBL" id="NGN84611.1"/>
    </source>
</evidence>
<organism evidence="2 3">
    <name type="scientific">Arthrobacter silviterrae</name>
    <dbReference type="NCBI Taxonomy" id="2026658"/>
    <lineage>
        <taxon>Bacteria</taxon>
        <taxon>Bacillati</taxon>
        <taxon>Actinomycetota</taxon>
        <taxon>Actinomycetes</taxon>
        <taxon>Micrococcales</taxon>
        <taxon>Micrococcaceae</taxon>
        <taxon>Arthrobacter</taxon>
    </lineage>
</organism>
<reference evidence="2 3" key="1">
    <citation type="submission" date="2020-02" db="EMBL/GenBank/DDBJ databases">
        <title>Genome sequence of the type strain DSM 27180 of Arthrobacter silviterrae.</title>
        <authorList>
            <person name="Gao J."/>
            <person name="Sun J."/>
        </authorList>
    </citation>
    <scope>NUCLEOTIDE SEQUENCE [LARGE SCALE GENOMIC DNA]</scope>
    <source>
        <strain evidence="2 3">DSM 27180</strain>
    </source>
</reference>
<feature type="transmembrane region" description="Helical" evidence="1">
    <location>
        <begin position="25"/>
        <end position="43"/>
    </location>
</feature>
<accession>A0ABX0DCG8</accession>
<keyword evidence="3" id="KW-1185">Reference proteome</keyword>
<sequence>MSSEQALNASPLSAASYTEKLWPNIWAWVIVVGLSAAGILIFIPISELAGIIAFVGLLVLQTALLILSTPKIEVTATTLQVGRAVIEREFIGAVSVYHGDDATEQRGTRLNGLAYLCIRGWIKPVVKVEITDPNDKTPYWLASSRNPERLAAALGSRAHRQD</sequence>
<proteinExistence type="predicted"/>
<dbReference type="Pfam" id="PF11292">
    <property type="entry name" value="DUF3093"/>
    <property type="match status" value="1"/>
</dbReference>
<dbReference type="InterPro" id="IPR021443">
    <property type="entry name" value="DUF3093"/>
</dbReference>
<dbReference type="EMBL" id="JAAKZI010000027">
    <property type="protein sequence ID" value="NGN84611.1"/>
    <property type="molecule type" value="Genomic_DNA"/>
</dbReference>
<protein>
    <submittedName>
        <fullName evidence="2">DUF3093 domain-containing protein</fullName>
    </submittedName>
</protein>
<evidence type="ECO:0000313" key="3">
    <source>
        <dbReference type="Proteomes" id="UP000479226"/>
    </source>
</evidence>
<keyword evidence="1" id="KW-0812">Transmembrane</keyword>
<dbReference type="Proteomes" id="UP000479226">
    <property type="component" value="Unassembled WGS sequence"/>
</dbReference>
<evidence type="ECO:0000256" key="1">
    <source>
        <dbReference type="SAM" id="Phobius"/>
    </source>
</evidence>
<feature type="transmembrane region" description="Helical" evidence="1">
    <location>
        <begin position="48"/>
        <end position="67"/>
    </location>
</feature>
<name>A0ABX0DCG8_9MICC</name>
<comment type="caution">
    <text evidence="2">The sequence shown here is derived from an EMBL/GenBank/DDBJ whole genome shotgun (WGS) entry which is preliminary data.</text>
</comment>
<keyword evidence="1" id="KW-0472">Membrane</keyword>
<keyword evidence="1" id="KW-1133">Transmembrane helix</keyword>
<dbReference type="RefSeq" id="WP_165182839.1">
    <property type="nucleotide sequence ID" value="NZ_JAAKZI010000027.1"/>
</dbReference>